<protein>
    <recommendedName>
        <fullName evidence="2">C2H2-type domain-containing protein</fullName>
    </recommendedName>
</protein>
<evidence type="ECO:0000256" key="1">
    <source>
        <dbReference type="PROSITE-ProRule" id="PRU00042"/>
    </source>
</evidence>
<accession>A0AAV4F3R1</accession>
<dbReference type="PANTHER" id="PTHR33206:SF1">
    <property type="entry name" value="DNA-DIRECTED DNA POLYMERASE"/>
    <property type="match status" value="1"/>
</dbReference>
<evidence type="ECO:0000313" key="3">
    <source>
        <dbReference type="EMBL" id="GFR68008.1"/>
    </source>
</evidence>
<gene>
    <name evidence="3" type="ORF">ElyMa_003720600</name>
</gene>
<dbReference type="GO" id="GO:0008270">
    <property type="term" value="F:zinc ion binding"/>
    <property type="evidence" value="ECO:0007669"/>
    <property type="project" value="UniProtKB-KW"/>
</dbReference>
<dbReference type="SUPFAM" id="SSF57667">
    <property type="entry name" value="beta-beta-alpha zinc fingers"/>
    <property type="match status" value="1"/>
</dbReference>
<evidence type="ECO:0000313" key="4">
    <source>
        <dbReference type="Proteomes" id="UP000762676"/>
    </source>
</evidence>
<dbReference type="PROSITE" id="PS50157">
    <property type="entry name" value="ZINC_FINGER_C2H2_2"/>
    <property type="match status" value="1"/>
</dbReference>
<keyword evidence="4" id="KW-1185">Reference proteome</keyword>
<dbReference type="Proteomes" id="UP000762676">
    <property type="component" value="Unassembled WGS sequence"/>
</dbReference>
<dbReference type="EMBL" id="BMAT01007626">
    <property type="protein sequence ID" value="GFR68008.1"/>
    <property type="molecule type" value="Genomic_DNA"/>
</dbReference>
<dbReference type="InterPro" id="IPR013087">
    <property type="entry name" value="Znf_C2H2_type"/>
</dbReference>
<comment type="caution">
    <text evidence="3">The sequence shown here is derived from an EMBL/GenBank/DDBJ whole genome shotgun (WGS) entry which is preliminary data.</text>
</comment>
<feature type="domain" description="C2H2-type" evidence="2">
    <location>
        <begin position="74"/>
        <end position="101"/>
    </location>
</feature>
<name>A0AAV4F3R1_9GAST</name>
<keyword evidence="1" id="KW-0479">Metal-binding</keyword>
<organism evidence="3 4">
    <name type="scientific">Elysia marginata</name>
    <dbReference type="NCBI Taxonomy" id="1093978"/>
    <lineage>
        <taxon>Eukaryota</taxon>
        <taxon>Metazoa</taxon>
        <taxon>Spiralia</taxon>
        <taxon>Lophotrochozoa</taxon>
        <taxon>Mollusca</taxon>
        <taxon>Gastropoda</taxon>
        <taxon>Heterobranchia</taxon>
        <taxon>Euthyneura</taxon>
        <taxon>Panpulmonata</taxon>
        <taxon>Sacoglossa</taxon>
        <taxon>Placobranchoidea</taxon>
        <taxon>Plakobranchidae</taxon>
        <taxon>Elysia</taxon>
    </lineage>
</organism>
<evidence type="ECO:0000259" key="2">
    <source>
        <dbReference type="PROSITE" id="PS50157"/>
    </source>
</evidence>
<keyword evidence="1" id="KW-0863">Zinc-finger</keyword>
<reference evidence="3 4" key="1">
    <citation type="journal article" date="2021" name="Elife">
        <title>Chloroplast acquisition without the gene transfer in kleptoplastic sea slugs, Plakobranchus ocellatus.</title>
        <authorList>
            <person name="Maeda T."/>
            <person name="Takahashi S."/>
            <person name="Yoshida T."/>
            <person name="Shimamura S."/>
            <person name="Takaki Y."/>
            <person name="Nagai Y."/>
            <person name="Toyoda A."/>
            <person name="Suzuki Y."/>
            <person name="Arimoto A."/>
            <person name="Ishii H."/>
            <person name="Satoh N."/>
            <person name="Nishiyama T."/>
            <person name="Hasebe M."/>
            <person name="Maruyama T."/>
            <person name="Minagawa J."/>
            <person name="Obokata J."/>
            <person name="Shigenobu S."/>
        </authorList>
    </citation>
    <scope>NUCLEOTIDE SEQUENCE [LARGE SCALE GENOMIC DNA]</scope>
</reference>
<sequence length="481" mass="55729">MSIEDFDGIKLLELDELESLFEIDIDVFEFKYDPPCLVPHRRSSYKYGDVLHLLLVHGCHFCYIKDIDSVCHAFGCHKCGKQFKERFLLTRHEKTCAGDEIKRYYPGGVYHPNPTPLEILADEGVPVETDFVYPFRATYDFECYFTKENLPSTSTSKTSYTARHVPLSVSVCSNVPDFESPVCFISEGDPQALVDRMGDYLESIASSAFNILKETSFRNAFEYLEAMKDGDDERSAKQLYNTLHKYLSQLIVVGFNSGKYDLNVIKPYLAQRFLLEEPHDVDEEDDIRKKRRKFVLKKNNEFMAISTAKLKFLDITNFLAPGFSYAKYLAAYEVEEQKGFFPYEYITSIEKLNETSLPPREAFYSSLRNSELSQENYDFLCGVWRENDKFVSREDYQLCEMDTDSLYMALSTDSLEEAVKPHLRKRFYKEYPQWFPAKSCDAHHEEFVSVCSRVRLLICLSVGLNDVIIQGRRNAFSNKTG</sequence>
<dbReference type="PANTHER" id="PTHR33206">
    <property type="entry name" value="PROTEIN CBG10425"/>
    <property type="match status" value="1"/>
</dbReference>
<dbReference type="AlphaFoldDB" id="A0AAV4F3R1"/>
<proteinExistence type="predicted"/>
<dbReference type="InterPro" id="IPR036236">
    <property type="entry name" value="Znf_C2H2_sf"/>
</dbReference>
<keyword evidence="1" id="KW-0862">Zinc</keyword>